<feature type="domain" description="Histidine kinase" evidence="8">
    <location>
        <begin position="256"/>
        <end position="485"/>
    </location>
</feature>
<dbReference type="InterPro" id="IPR050351">
    <property type="entry name" value="BphY/WalK/GraS-like"/>
</dbReference>
<feature type="coiled-coil region" evidence="7">
    <location>
        <begin position="222"/>
        <end position="256"/>
    </location>
</feature>
<dbReference type="eggNOG" id="COG4251">
    <property type="taxonomic scope" value="Bacteria"/>
</dbReference>
<keyword evidence="5" id="KW-0418">Kinase</keyword>
<proteinExistence type="predicted"/>
<dbReference type="PANTHER" id="PTHR42878">
    <property type="entry name" value="TWO-COMPONENT HISTIDINE KINASE"/>
    <property type="match status" value="1"/>
</dbReference>
<dbReference type="InterPro" id="IPR000014">
    <property type="entry name" value="PAS"/>
</dbReference>
<dbReference type="InterPro" id="IPR004358">
    <property type="entry name" value="Sig_transdc_His_kin-like_C"/>
</dbReference>
<evidence type="ECO:0000256" key="4">
    <source>
        <dbReference type="ARBA" id="ARBA00022679"/>
    </source>
</evidence>
<keyword evidence="6" id="KW-0472">Membrane</keyword>
<dbReference type="InterPro" id="IPR003594">
    <property type="entry name" value="HATPase_dom"/>
</dbReference>
<dbReference type="SMART" id="SM00387">
    <property type="entry name" value="HATPase_c"/>
    <property type="match status" value="1"/>
</dbReference>
<dbReference type="Pfam" id="PF08448">
    <property type="entry name" value="PAS_4"/>
    <property type="match status" value="1"/>
</dbReference>
<dbReference type="KEGG" id="fae:FAES_2684"/>
<dbReference type="CDD" id="cd00130">
    <property type="entry name" value="PAS"/>
    <property type="match status" value="1"/>
</dbReference>
<reference evidence="9 10" key="1">
    <citation type="journal article" date="2012" name="J. Bacteriol.">
        <title>Genome Sequence of Fibrella aestuarina BUZ 2T, a Filamentous Marine Bacterium.</title>
        <authorList>
            <person name="Filippini M."/>
            <person name="Qi W."/>
            <person name="Blom J."/>
            <person name="Goesmann A."/>
            <person name="Smits T.H."/>
            <person name="Bagheri H.C."/>
        </authorList>
    </citation>
    <scope>NUCLEOTIDE SEQUENCE [LARGE SCALE GENOMIC DNA]</scope>
    <source>
        <strain evidence="10">BUZ 2T</strain>
    </source>
</reference>
<dbReference type="SUPFAM" id="SSF55785">
    <property type="entry name" value="PYP-like sensor domain (PAS domain)"/>
    <property type="match status" value="1"/>
</dbReference>
<dbReference type="Gene3D" id="3.30.450.20">
    <property type="entry name" value="PAS domain"/>
    <property type="match status" value="1"/>
</dbReference>
<dbReference type="EC" id="2.7.13.3" evidence="2"/>
<dbReference type="InterPro" id="IPR036890">
    <property type="entry name" value="HATPase_C_sf"/>
</dbReference>
<keyword evidence="3" id="KW-0597">Phosphoprotein</keyword>
<dbReference type="InterPro" id="IPR036097">
    <property type="entry name" value="HisK_dim/P_sf"/>
</dbReference>
<dbReference type="AlphaFoldDB" id="I0K990"/>
<dbReference type="HOGENOM" id="CLU_000445_114_71_10"/>
<dbReference type="InterPro" id="IPR005467">
    <property type="entry name" value="His_kinase_dom"/>
</dbReference>
<dbReference type="GO" id="GO:0030295">
    <property type="term" value="F:protein kinase activator activity"/>
    <property type="evidence" value="ECO:0007669"/>
    <property type="project" value="TreeGrafter"/>
</dbReference>
<evidence type="ECO:0000313" key="10">
    <source>
        <dbReference type="Proteomes" id="UP000011058"/>
    </source>
</evidence>
<dbReference type="SMART" id="SM00388">
    <property type="entry name" value="HisKA"/>
    <property type="match status" value="1"/>
</dbReference>
<dbReference type="InterPro" id="IPR035965">
    <property type="entry name" value="PAS-like_dom_sf"/>
</dbReference>
<evidence type="ECO:0000256" key="3">
    <source>
        <dbReference type="ARBA" id="ARBA00022553"/>
    </source>
</evidence>
<dbReference type="Gene3D" id="3.30.565.10">
    <property type="entry name" value="Histidine kinase-like ATPase, C-terminal domain"/>
    <property type="match status" value="1"/>
</dbReference>
<dbReference type="PATRIC" id="fig|1166018.3.peg.4451"/>
<dbReference type="GO" id="GO:0000155">
    <property type="term" value="F:phosphorelay sensor kinase activity"/>
    <property type="evidence" value="ECO:0007669"/>
    <property type="project" value="InterPro"/>
</dbReference>
<evidence type="ECO:0000256" key="7">
    <source>
        <dbReference type="SAM" id="Coils"/>
    </source>
</evidence>
<keyword evidence="7" id="KW-0175">Coiled coil</keyword>
<dbReference type="SUPFAM" id="SSF47384">
    <property type="entry name" value="Homodimeric domain of signal transducing histidine kinase"/>
    <property type="match status" value="1"/>
</dbReference>
<dbReference type="Pfam" id="PF02518">
    <property type="entry name" value="HATPase_c"/>
    <property type="match status" value="1"/>
</dbReference>
<accession>I0K990</accession>
<dbReference type="Pfam" id="PF00512">
    <property type="entry name" value="HisKA"/>
    <property type="match status" value="1"/>
</dbReference>
<dbReference type="PRINTS" id="PR00344">
    <property type="entry name" value="BCTRLSENSOR"/>
</dbReference>
<dbReference type="GO" id="GO:0000156">
    <property type="term" value="F:phosphorelay response regulator activity"/>
    <property type="evidence" value="ECO:0007669"/>
    <property type="project" value="TreeGrafter"/>
</dbReference>
<dbReference type="Proteomes" id="UP000011058">
    <property type="component" value="Chromosome"/>
</dbReference>
<dbReference type="PANTHER" id="PTHR42878:SF15">
    <property type="entry name" value="BACTERIOPHYTOCHROME"/>
    <property type="match status" value="1"/>
</dbReference>
<dbReference type="NCBIfam" id="TIGR00229">
    <property type="entry name" value="sensory_box"/>
    <property type="match status" value="1"/>
</dbReference>
<dbReference type="InterPro" id="IPR003661">
    <property type="entry name" value="HisK_dim/P_dom"/>
</dbReference>
<keyword evidence="10" id="KW-1185">Reference proteome</keyword>
<dbReference type="STRING" id="1166018.FAES_2684"/>
<dbReference type="InterPro" id="IPR013656">
    <property type="entry name" value="PAS_4"/>
</dbReference>
<dbReference type="SUPFAM" id="SSF55874">
    <property type="entry name" value="ATPase domain of HSP90 chaperone/DNA topoisomerase II/histidine kinase"/>
    <property type="match status" value="1"/>
</dbReference>
<keyword evidence="4 9" id="KW-0808">Transferase</keyword>
<evidence type="ECO:0000256" key="2">
    <source>
        <dbReference type="ARBA" id="ARBA00012438"/>
    </source>
</evidence>
<evidence type="ECO:0000256" key="6">
    <source>
        <dbReference type="ARBA" id="ARBA00023136"/>
    </source>
</evidence>
<evidence type="ECO:0000256" key="1">
    <source>
        <dbReference type="ARBA" id="ARBA00000085"/>
    </source>
</evidence>
<name>I0K990_9BACT</name>
<dbReference type="GO" id="GO:0007234">
    <property type="term" value="P:osmosensory signaling via phosphorelay pathway"/>
    <property type="evidence" value="ECO:0007669"/>
    <property type="project" value="TreeGrafter"/>
</dbReference>
<organism evidence="9 10">
    <name type="scientific">Fibrella aestuarina BUZ 2</name>
    <dbReference type="NCBI Taxonomy" id="1166018"/>
    <lineage>
        <taxon>Bacteria</taxon>
        <taxon>Pseudomonadati</taxon>
        <taxon>Bacteroidota</taxon>
        <taxon>Cytophagia</taxon>
        <taxon>Cytophagales</taxon>
        <taxon>Spirosomataceae</taxon>
        <taxon>Fibrella</taxon>
    </lineage>
</organism>
<comment type="catalytic activity">
    <reaction evidence="1">
        <text>ATP + protein L-histidine = ADP + protein N-phospho-L-histidine.</text>
        <dbReference type="EC" id="2.7.13.3"/>
    </reaction>
</comment>
<dbReference type="GO" id="GO:0016020">
    <property type="term" value="C:membrane"/>
    <property type="evidence" value="ECO:0007669"/>
    <property type="project" value="UniProtKB-SubCell"/>
</dbReference>
<protein>
    <recommendedName>
        <fullName evidence="2">histidine kinase</fullName>
        <ecNumber evidence="2">2.7.13.3</ecNumber>
    </recommendedName>
</protein>
<evidence type="ECO:0000313" key="9">
    <source>
        <dbReference type="EMBL" id="CCH00693.1"/>
    </source>
</evidence>
<dbReference type="Gene3D" id="1.10.287.130">
    <property type="match status" value="1"/>
</dbReference>
<dbReference type="EMBL" id="HE796683">
    <property type="protein sequence ID" value="CCH00693.1"/>
    <property type="molecule type" value="Genomic_DNA"/>
</dbReference>
<sequence>MGVVVTTSVRNESGEIVDFEVIWFNQKAVEIGTSNSPVYQLGARIMTLVPALRQSHLPRLRALVENQEAFTEAYESTAHRHFRNTYVPFNDGYVLYFDENTALTTATLLQRILDSTPAAIMFFKAIREGGTIVDFEWITVNRRAVEITGLSADQLLHRRLLDVHPHNRALGLFDAYVTVVETGEPYQTETNYARDGVNGWFTVAAIRHDDGIILHTLDITTRKQSELAVEEQSKRLQQMNRELRQMNENLQQFAYSSSHDLQEPLRKIQTFADLLRTNYAPQLGEGADLVNRMHSSAERISVLIRDLLMFSRLGVLSNDFRAVDLNTTVQEVISLRQQQIDQAGAILCVAPLPTIHGNKVQLVQLIDCLLSNALKYQPEGQRPQIDITSQPAGYISPAIDDSPAPRRAYCQLTVTDNGIGFDPKHTERIFQMFQRLHSRNSPYGGTGIGLAVARRIVENHGGFITAQVRTDAPGSVFTVYLPVVD</sequence>
<evidence type="ECO:0000256" key="5">
    <source>
        <dbReference type="ARBA" id="ARBA00022777"/>
    </source>
</evidence>
<dbReference type="CDD" id="cd00082">
    <property type="entry name" value="HisKA"/>
    <property type="match status" value="1"/>
</dbReference>
<dbReference type="PROSITE" id="PS50109">
    <property type="entry name" value="HIS_KIN"/>
    <property type="match status" value="1"/>
</dbReference>
<gene>
    <name evidence="9" type="ORF">FAES_2684</name>
</gene>
<evidence type="ECO:0000259" key="8">
    <source>
        <dbReference type="PROSITE" id="PS50109"/>
    </source>
</evidence>